<evidence type="ECO:0000313" key="2">
    <source>
        <dbReference type="Proteomes" id="UP000326912"/>
    </source>
</evidence>
<name>A0A5J4KS04_9CHLR</name>
<protein>
    <recommendedName>
        <fullName evidence="3">Tetracyclin repressor-like C-terminal domain-containing protein</fullName>
    </recommendedName>
</protein>
<dbReference type="AlphaFoldDB" id="A0A5J4KS04"/>
<gene>
    <name evidence="1" type="ORF">KDW_63360</name>
</gene>
<reference evidence="1 2" key="1">
    <citation type="submission" date="2019-10" db="EMBL/GenBank/DDBJ databases">
        <title>Dictyobacter vulcani sp. nov., within the class Ktedonobacteria, isolated from soil of volcanic Mt. Zao.</title>
        <authorList>
            <person name="Zheng Y."/>
            <person name="Wang C.M."/>
            <person name="Sakai Y."/>
            <person name="Abe K."/>
            <person name="Yokota A."/>
            <person name="Yabe S."/>
        </authorList>
    </citation>
    <scope>NUCLEOTIDE SEQUENCE [LARGE SCALE GENOMIC DNA]</scope>
    <source>
        <strain evidence="1 2">W12</strain>
    </source>
</reference>
<proteinExistence type="predicted"/>
<evidence type="ECO:0008006" key="3">
    <source>
        <dbReference type="Google" id="ProtNLM"/>
    </source>
</evidence>
<comment type="caution">
    <text evidence="1">The sequence shown here is derived from an EMBL/GenBank/DDBJ whole genome shotgun (WGS) entry which is preliminary data.</text>
</comment>
<organism evidence="1 2">
    <name type="scientific">Dictyobacter vulcani</name>
    <dbReference type="NCBI Taxonomy" id="2607529"/>
    <lineage>
        <taxon>Bacteria</taxon>
        <taxon>Bacillati</taxon>
        <taxon>Chloroflexota</taxon>
        <taxon>Ktedonobacteria</taxon>
        <taxon>Ktedonobacterales</taxon>
        <taxon>Dictyobacteraceae</taxon>
        <taxon>Dictyobacter</taxon>
    </lineage>
</organism>
<sequence>MLLDAFVREDFQRVLATSLPATTCWDRQSLHLLICTLLEHFEKKYQHQKHIPVAIAPLIEQAIHGELTTQLLCWLQQGAGHQANRQIPLETIARITGWAIFGPIIQWSQEESIISVEQMSNAILLIVLDGVERLVPDALI</sequence>
<evidence type="ECO:0000313" key="1">
    <source>
        <dbReference type="EMBL" id="GER92174.1"/>
    </source>
</evidence>
<accession>A0A5J4KS04</accession>
<dbReference type="EMBL" id="BKZW01000006">
    <property type="protein sequence ID" value="GER92174.1"/>
    <property type="molecule type" value="Genomic_DNA"/>
</dbReference>
<dbReference type="Proteomes" id="UP000326912">
    <property type="component" value="Unassembled WGS sequence"/>
</dbReference>
<keyword evidence="2" id="KW-1185">Reference proteome</keyword>